<accession>A0A7W6DYB5</accession>
<dbReference type="InterPro" id="IPR000160">
    <property type="entry name" value="GGDEF_dom"/>
</dbReference>
<feature type="domain" description="PAC" evidence="2">
    <location>
        <begin position="560"/>
        <end position="612"/>
    </location>
</feature>
<dbReference type="InterPro" id="IPR013656">
    <property type="entry name" value="PAS_4"/>
</dbReference>
<dbReference type="InterPro" id="IPR043128">
    <property type="entry name" value="Rev_trsase/Diguanyl_cyclase"/>
</dbReference>
<dbReference type="NCBIfam" id="TIGR00229">
    <property type="entry name" value="sensory_box"/>
    <property type="match status" value="2"/>
</dbReference>
<comment type="caution">
    <text evidence="5">The sequence shown here is derived from an EMBL/GenBank/DDBJ whole genome shotgun (WGS) entry which is preliminary data.</text>
</comment>
<dbReference type="RefSeq" id="WP_183970246.1">
    <property type="nucleotide sequence ID" value="NZ_BAABBZ010000050.1"/>
</dbReference>
<evidence type="ECO:0000313" key="5">
    <source>
        <dbReference type="EMBL" id="MBB3988423.1"/>
    </source>
</evidence>
<dbReference type="NCBIfam" id="TIGR00254">
    <property type="entry name" value="GGDEF"/>
    <property type="match status" value="1"/>
</dbReference>
<name>A0A7W6DYB5_9RHOB</name>
<dbReference type="InterPro" id="IPR001610">
    <property type="entry name" value="PAC"/>
</dbReference>
<dbReference type="SUPFAM" id="SSF55073">
    <property type="entry name" value="Nucleotide cyclase"/>
    <property type="match status" value="1"/>
</dbReference>
<evidence type="ECO:0000313" key="6">
    <source>
        <dbReference type="Proteomes" id="UP000541426"/>
    </source>
</evidence>
<dbReference type="SMART" id="SM00091">
    <property type="entry name" value="PAS"/>
    <property type="match status" value="2"/>
</dbReference>
<evidence type="ECO:0000259" key="1">
    <source>
        <dbReference type="PROSITE" id="PS50112"/>
    </source>
</evidence>
<feature type="domain" description="PAC" evidence="2">
    <location>
        <begin position="175"/>
        <end position="228"/>
    </location>
</feature>
<dbReference type="PANTHER" id="PTHR44757:SF4">
    <property type="entry name" value="DIGUANYLATE CYCLASE DGCE-RELATED"/>
    <property type="match status" value="1"/>
</dbReference>
<dbReference type="SMART" id="SM00267">
    <property type="entry name" value="GGDEF"/>
    <property type="match status" value="1"/>
</dbReference>
<dbReference type="AlphaFoldDB" id="A0A7W6DYB5"/>
<feature type="domain" description="PAC" evidence="2">
    <location>
        <begin position="304"/>
        <end position="355"/>
    </location>
</feature>
<dbReference type="PROSITE" id="PS50883">
    <property type="entry name" value="EAL"/>
    <property type="match status" value="1"/>
</dbReference>
<dbReference type="SUPFAM" id="SSF141868">
    <property type="entry name" value="EAL domain-like"/>
    <property type="match status" value="1"/>
</dbReference>
<feature type="domain" description="PAS" evidence="1">
    <location>
        <begin position="98"/>
        <end position="171"/>
    </location>
</feature>
<protein>
    <submittedName>
        <fullName evidence="5">Diguanylate cyclase (GGDEF)-like protein/PAS domain S-box-containing protein</fullName>
    </submittedName>
</protein>
<dbReference type="PROSITE" id="PS50112">
    <property type="entry name" value="PAS"/>
    <property type="match status" value="2"/>
</dbReference>
<dbReference type="InterPro" id="IPR035965">
    <property type="entry name" value="PAS-like_dom_sf"/>
</dbReference>
<dbReference type="CDD" id="cd01949">
    <property type="entry name" value="GGDEF"/>
    <property type="match status" value="1"/>
</dbReference>
<feature type="domain" description="PAS" evidence="1">
    <location>
        <begin position="482"/>
        <end position="538"/>
    </location>
</feature>
<dbReference type="SMART" id="SM00052">
    <property type="entry name" value="EAL"/>
    <property type="match status" value="1"/>
</dbReference>
<evidence type="ECO:0000259" key="3">
    <source>
        <dbReference type="PROSITE" id="PS50883"/>
    </source>
</evidence>
<organism evidence="5 6">
    <name type="scientific">Sagittula marina</name>
    <dbReference type="NCBI Taxonomy" id="943940"/>
    <lineage>
        <taxon>Bacteria</taxon>
        <taxon>Pseudomonadati</taxon>
        <taxon>Pseudomonadota</taxon>
        <taxon>Alphaproteobacteria</taxon>
        <taxon>Rhodobacterales</taxon>
        <taxon>Roseobacteraceae</taxon>
        <taxon>Sagittula</taxon>
    </lineage>
</organism>
<dbReference type="Pfam" id="PF00990">
    <property type="entry name" value="GGDEF"/>
    <property type="match status" value="1"/>
</dbReference>
<keyword evidence="6" id="KW-1185">Reference proteome</keyword>
<dbReference type="Gene3D" id="3.20.20.450">
    <property type="entry name" value="EAL domain"/>
    <property type="match status" value="1"/>
</dbReference>
<feature type="domain" description="GGDEF" evidence="4">
    <location>
        <begin position="644"/>
        <end position="779"/>
    </location>
</feature>
<dbReference type="Gene3D" id="3.30.70.270">
    <property type="match status" value="1"/>
</dbReference>
<dbReference type="PANTHER" id="PTHR44757">
    <property type="entry name" value="DIGUANYLATE CYCLASE DGCP"/>
    <property type="match status" value="1"/>
</dbReference>
<dbReference type="Proteomes" id="UP000541426">
    <property type="component" value="Unassembled WGS sequence"/>
</dbReference>
<dbReference type="PROSITE" id="PS50113">
    <property type="entry name" value="PAC"/>
    <property type="match status" value="3"/>
</dbReference>
<evidence type="ECO:0000259" key="2">
    <source>
        <dbReference type="PROSITE" id="PS50113"/>
    </source>
</evidence>
<sequence length="1043" mass="115903">MSLSHMMVEEAGISDRIVAGRDVIELFDAPSRTVFGEQVLDRLPLAERIENLRLTVQRSDGSTFLALASVAQIGEDVIELVLKNVDFLVDLEQRLRIKRERLTAVLEGTGAAIWAWNTHTRELAVNDRWAQIAGYETEDLAPITVETWQSLCHPDDFEREREAMARHLSGHSSTYEGRVRLRHRDGSWVWVRINGRVTSRDANGNPEWVNGIFLDITEEILGHTRLRRAEEALDKAARLAGLGGWEVDLRDNQITWSPETCRLHNVPTGFTPDSLEAAYAFYPEAARPVLMQAVDKALREGTGWDLELPFRPRGGAEMWVRTIGEVHFENGVPVRMSGAFQDITKHKHRADALRLSNERMELAVMSAGIGIWEADIVTSELTFDDRLRARFGMPDDRTPLIRDWIELLDAGSRPIFRSAWTAAVRHGTPLDVSVRATIAGETRWFHISARVYEGNTADPDRLVGVCRDSTAHHRMTEDLKRERTWLETSLSSIGDGVITADPEGRVRWMNPVAEALTGMTVEEAFGRRSDGVFRVINEVTGRPCADPVADCLATGKIVSLEANATLINGQGKVIAVDDSVAPILSEDGECLGAIMVFRDVSEQRERTRLMEQHANLDQTTGLPNRRWFTAALSNALARGYSERQQDFLVFCDLDSFKQVNDLHGHAMGDVILRDVGRILRRSFADAHLVARLGGDEFAIIACNTDQDTLRQRLQALCAEIARLADQHALAPAARSLGASAGAVHLAEHFDNRAETLRAADAACYRAKQNGRGQVVFAEELMEADRSIGRGEEDLYQLLEHAISQNALSVHFQEIHTVEETDGAPARMVELLARLKAPEGRLIPAGAFIPVAERSGLIFRLDQWMLRKALALVASDRFGHDTMLCVNMSGASVGSDQFCLEVLELLEGAGRRTSGNICLEITETVALHDPEKVANFARKLRATGAKVALDDFGAGMSSIRHLHSLKVDFLKLDGSFVRDIQTSRLTRLTLSCFVDLAREIGAETIAEFVETNDIRKEMAALGVDYVQGYLLHVPEAVDRDDHST</sequence>
<dbReference type="Pfam" id="PF08448">
    <property type="entry name" value="PAS_4"/>
    <property type="match status" value="1"/>
</dbReference>
<dbReference type="Pfam" id="PF08447">
    <property type="entry name" value="PAS_3"/>
    <property type="match status" value="2"/>
</dbReference>
<feature type="domain" description="EAL" evidence="3">
    <location>
        <begin position="791"/>
        <end position="1043"/>
    </location>
</feature>
<dbReference type="InterPro" id="IPR013655">
    <property type="entry name" value="PAS_fold_3"/>
</dbReference>
<gene>
    <name evidence="5" type="ORF">GGQ68_004780</name>
</gene>
<dbReference type="PROSITE" id="PS50887">
    <property type="entry name" value="GGDEF"/>
    <property type="match status" value="1"/>
</dbReference>
<reference evidence="5 6" key="1">
    <citation type="submission" date="2020-08" db="EMBL/GenBank/DDBJ databases">
        <title>Genomic Encyclopedia of Type Strains, Phase IV (KMG-IV): sequencing the most valuable type-strain genomes for metagenomic binning, comparative biology and taxonomic classification.</title>
        <authorList>
            <person name="Goeker M."/>
        </authorList>
    </citation>
    <scope>NUCLEOTIDE SEQUENCE [LARGE SCALE GENOMIC DNA]</scope>
    <source>
        <strain evidence="5 6">DSM 102235</strain>
    </source>
</reference>
<dbReference type="InterPro" id="IPR029787">
    <property type="entry name" value="Nucleotide_cyclase"/>
</dbReference>
<dbReference type="InterPro" id="IPR052155">
    <property type="entry name" value="Biofilm_reg_signaling"/>
</dbReference>
<dbReference type="CDD" id="cd00130">
    <property type="entry name" value="PAS"/>
    <property type="match status" value="2"/>
</dbReference>
<dbReference type="Pfam" id="PF00563">
    <property type="entry name" value="EAL"/>
    <property type="match status" value="1"/>
</dbReference>
<dbReference type="InterPro" id="IPR035919">
    <property type="entry name" value="EAL_sf"/>
</dbReference>
<dbReference type="SMART" id="SM00086">
    <property type="entry name" value="PAC"/>
    <property type="match status" value="4"/>
</dbReference>
<dbReference type="SUPFAM" id="SSF55785">
    <property type="entry name" value="PYP-like sensor domain (PAS domain)"/>
    <property type="match status" value="4"/>
</dbReference>
<dbReference type="EMBL" id="JACIEJ010000023">
    <property type="protein sequence ID" value="MBB3988423.1"/>
    <property type="molecule type" value="Genomic_DNA"/>
</dbReference>
<dbReference type="InterPro" id="IPR000014">
    <property type="entry name" value="PAS"/>
</dbReference>
<proteinExistence type="predicted"/>
<dbReference type="InterPro" id="IPR000700">
    <property type="entry name" value="PAS-assoc_C"/>
</dbReference>
<dbReference type="InterPro" id="IPR001633">
    <property type="entry name" value="EAL_dom"/>
</dbReference>
<evidence type="ECO:0000259" key="4">
    <source>
        <dbReference type="PROSITE" id="PS50887"/>
    </source>
</evidence>
<dbReference type="CDD" id="cd01948">
    <property type="entry name" value="EAL"/>
    <property type="match status" value="1"/>
</dbReference>
<dbReference type="Gene3D" id="3.30.450.20">
    <property type="entry name" value="PAS domain"/>
    <property type="match status" value="4"/>
</dbReference>